<feature type="transmembrane region" description="Helical" evidence="5">
    <location>
        <begin position="47"/>
        <end position="65"/>
    </location>
</feature>
<feature type="transmembrane region" description="Helical" evidence="5">
    <location>
        <begin position="208"/>
        <end position="226"/>
    </location>
</feature>
<dbReference type="RefSeq" id="XP_033425699.1">
    <property type="nucleotide sequence ID" value="XM_033572384.1"/>
</dbReference>
<evidence type="ECO:0000256" key="2">
    <source>
        <dbReference type="ARBA" id="ARBA00022692"/>
    </source>
</evidence>
<evidence type="ECO:0000256" key="1">
    <source>
        <dbReference type="ARBA" id="ARBA00004141"/>
    </source>
</evidence>
<dbReference type="Pfam" id="PF07690">
    <property type="entry name" value="MFS_1"/>
    <property type="match status" value="1"/>
</dbReference>
<feature type="transmembrane region" description="Helical" evidence="5">
    <location>
        <begin position="436"/>
        <end position="453"/>
    </location>
</feature>
<feature type="transmembrane region" description="Helical" evidence="5">
    <location>
        <begin position="368"/>
        <end position="392"/>
    </location>
</feature>
<dbReference type="InterPro" id="IPR011701">
    <property type="entry name" value="MFS"/>
</dbReference>
<gene>
    <name evidence="7" type="ORF">ATNIH1004_007765</name>
</gene>
<evidence type="ECO:0000256" key="4">
    <source>
        <dbReference type="ARBA" id="ARBA00023136"/>
    </source>
</evidence>
<accession>A0A5M9MH83</accession>
<dbReference type="AlphaFoldDB" id="A0A5M9MH83"/>
<feature type="transmembrane region" description="Helical" evidence="5">
    <location>
        <begin position="273"/>
        <end position="304"/>
    </location>
</feature>
<name>A0A5M9MH83_9EURO</name>
<dbReference type="PANTHER" id="PTHR23502">
    <property type="entry name" value="MAJOR FACILITATOR SUPERFAMILY"/>
    <property type="match status" value="1"/>
</dbReference>
<dbReference type="EMBL" id="QUQM01000007">
    <property type="protein sequence ID" value="KAA8646338.1"/>
    <property type="molecule type" value="Genomic_DNA"/>
</dbReference>
<evidence type="ECO:0000259" key="6">
    <source>
        <dbReference type="PROSITE" id="PS50850"/>
    </source>
</evidence>
<evidence type="ECO:0000313" key="8">
    <source>
        <dbReference type="Proteomes" id="UP000324241"/>
    </source>
</evidence>
<organism evidence="7 8">
    <name type="scientific">Aspergillus tanneri</name>
    <dbReference type="NCBI Taxonomy" id="1220188"/>
    <lineage>
        <taxon>Eukaryota</taxon>
        <taxon>Fungi</taxon>
        <taxon>Dikarya</taxon>
        <taxon>Ascomycota</taxon>
        <taxon>Pezizomycotina</taxon>
        <taxon>Eurotiomycetes</taxon>
        <taxon>Eurotiomycetidae</taxon>
        <taxon>Eurotiales</taxon>
        <taxon>Aspergillaceae</taxon>
        <taxon>Aspergillus</taxon>
        <taxon>Aspergillus subgen. Circumdati</taxon>
    </lineage>
</organism>
<protein>
    <recommendedName>
        <fullName evidence="6">Major facilitator superfamily (MFS) profile domain-containing protein</fullName>
    </recommendedName>
</protein>
<dbReference type="Proteomes" id="UP000324241">
    <property type="component" value="Unassembled WGS sequence"/>
</dbReference>
<dbReference type="GO" id="GO:0022857">
    <property type="term" value="F:transmembrane transporter activity"/>
    <property type="evidence" value="ECO:0007669"/>
    <property type="project" value="InterPro"/>
</dbReference>
<dbReference type="PANTHER" id="PTHR23502:SF22">
    <property type="entry name" value="MAJOR FACILITATOR SUPERFAMILY (MFS) PROFILE DOMAIN-CONTAINING PROTEIN"/>
    <property type="match status" value="1"/>
</dbReference>
<sequence>MVINQAPEPGKGVQQDTCKHATSEIILIPQPTEDPSDPLNWSMSKKIIILALVSISAFIGIAQALANQSGFFAQAELYNKNPIQISYSISAAIAGLATGPFIWTLLSKSVGRSSCIFWGLLGTLGCGIWSATMTGTNDYISFVISRWLAGTFGSAPSTLGAGTVLDMFFLHQRGKAFACYTLCTLFGTQIGATLSGFIVEYAPWPVQFWWTVGLEGLMAILVFLFLEETGFSREGNARTYAEPPHSWLRNRVATFFPGNPVSPQERAGGKHNLLALCLVAISPVTLLAGTFLLLTFGWAVAVATLLSVFLQTPKEEGGYGFSPLQVSCFTFTNWVALFAAQVYGILLNDRIPIWFCRRFRRGMWEPEIRLFPVLLVPMVLLPVSLGLFGAGLQYHLHFMVLALAVFLGGFCENILIPVTINYVVECFTDYAEEVAAILNFFRLSLGLTVPFFIKHWEEAVGLGWVFGMMAFLALFAFSLMGLLAWKGALIRQYSVAHLRKSEDGMRLIAQREVMAI</sequence>
<feature type="transmembrane region" description="Helical" evidence="5">
    <location>
        <begin position="85"/>
        <end position="103"/>
    </location>
</feature>
<evidence type="ECO:0000256" key="5">
    <source>
        <dbReference type="SAM" id="Phobius"/>
    </source>
</evidence>
<feature type="transmembrane region" description="Helical" evidence="5">
    <location>
        <begin position="115"/>
        <end position="135"/>
    </location>
</feature>
<dbReference type="GO" id="GO:0005886">
    <property type="term" value="C:plasma membrane"/>
    <property type="evidence" value="ECO:0007669"/>
    <property type="project" value="TreeGrafter"/>
</dbReference>
<dbReference type="InterPro" id="IPR036259">
    <property type="entry name" value="MFS_trans_sf"/>
</dbReference>
<reference evidence="7 8" key="1">
    <citation type="submission" date="2019-08" db="EMBL/GenBank/DDBJ databases">
        <title>The genome sequence of a newly discovered highly antifungal drug resistant Aspergillus species, Aspergillus tanneri NIH 1004.</title>
        <authorList>
            <person name="Mounaud S."/>
            <person name="Singh I."/>
            <person name="Joardar V."/>
            <person name="Pakala S."/>
            <person name="Pakala S."/>
            <person name="Venepally P."/>
            <person name="Chung J.K."/>
            <person name="Losada L."/>
            <person name="Nierman W.C."/>
        </authorList>
    </citation>
    <scope>NUCLEOTIDE SEQUENCE [LARGE SCALE GENOMIC DNA]</scope>
    <source>
        <strain evidence="7 8">NIH1004</strain>
    </source>
</reference>
<dbReference type="Gene3D" id="1.20.1250.20">
    <property type="entry name" value="MFS general substrate transporter like domains"/>
    <property type="match status" value="1"/>
</dbReference>
<dbReference type="GeneID" id="54330467"/>
<proteinExistence type="predicted"/>
<dbReference type="SUPFAM" id="SSF103473">
    <property type="entry name" value="MFS general substrate transporter"/>
    <property type="match status" value="1"/>
</dbReference>
<keyword evidence="3 5" id="KW-1133">Transmembrane helix</keyword>
<evidence type="ECO:0000256" key="3">
    <source>
        <dbReference type="ARBA" id="ARBA00022989"/>
    </source>
</evidence>
<dbReference type="OrthoDB" id="2533084at2759"/>
<comment type="subcellular location">
    <subcellularLocation>
        <location evidence="1">Membrane</location>
        <topology evidence="1">Multi-pass membrane protein</topology>
    </subcellularLocation>
</comment>
<feature type="transmembrane region" description="Helical" evidence="5">
    <location>
        <begin position="398"/>
        <end position="424"/>
    </location>
</feature>
<dbReference type="VEuPathDB" id="FungiDB:EYZ11_005592"/>
<keyword evidence="2 5" id="KW-0812">Transmembrane</keyword>
<feature type="transmembrane region" description="Helical" evidence="5">
    <location>
        <begin position="324"/>
        <end position="347"/>
    </location>
</feature>
<feature type="transmembrane region" description="Helical" evidence="5">
    <location>
        <begin position="177"/>
        <end position="202"/>
    </location>
</feature>
<dbReference type="PROSITE" id="PS50850">
    <property type="entry name" value="MFS"/>
    <property type="match status" value="1"/>
</dbReference>
<evidence type="ECO:0000313" key="7">
    <source>
        <dbReference type="EMBL" id="KAA8646338.1"/>
    </source>
</evidence>
<comment type="caution">
    <text evidence="7">The sequence shown here is derived from an EMBL/GenBank/DDBJ whole genome shotgun (WGS) entry which is preliminary data.</text>
</comment>
<feature type="domain" description="Major facilitator superfamily (MFS) profile" evidence="6">
    <location>
        <begin position="49"/>
        <end position="488"/>
    </location>
</feature>
<keyword evidence="4 5" id="KW-0472">Membrane</keyword>
<dbReference type="InterPro" id="IPR020846">
    <property type="entry name" value="MFS_dom"/>
</dbReference>
<feature type="transmembrane region" description="Helical" evidence="5">
    <location>
        <begin position="459"/>
        <end position="485"/>
    </location>
</feature>
<feature type="transmembrane region" description="Helical" evidence="5">
    <location>
        <begin position="147"/>
        <end position="170"/>
    </location>
</feature>